<feature type="transmembrane region" description="Helical" evidence="1">
    <location>
        <begin position="44"/>
        <end position="63"/>
    </location>
</feature>
<evidence type="ECO:0000256" key="1">
    <source>
        <dbReference type="SAM" id="Phobius"/>
    </source>
</evidence>
<dbReference type="Proteomes" id="UP000598217">
    <property type="component" value="Unassembled WGS sequence"/>
</dbReference>
<dbReference type="Pfam" id="PF04892">
    <property type="entry name" value="VanZ"/>
    <property type="match status" value="1"/>
</dbReference>
<feature type="transmembrane region" description="Helical" evidence="1">
    <location>
        <begin position="12"/>
        <end position="32"/>
    </location>
</feature>
<feature type="transmembrane region" description="Helical" evidence="1">
    <location>
        <begin position="92"/>
        <end position="109"/>
    </location>
</feature>
<sequence>MTELADNTDSFVFAPLFLLACVIASASASILLRPRGGLSRRAAVVLVGTLLSCYTIAAIRPWLGWGDILAYPPRLVIDLEKALSFSNAAEQSVLYGLLFVPLGIAVAAASRDYRILAAAALGFPLAIETAQVLLGTGRVASTLDYLSAGTGILLGIGSFLAVDAVAQRLTGSSHALQHVEHRR</sequence>
<evidence type="ECO:0000313" key="4">
    <source>
        <dbReference type="Proteomes" id="UP000598217"/>
    </source>
</evidence>
<gene>
    <name evidence="3" type="ORF">H4W79_002846</name>
</gene>
<dbReference type="EMBL" id="JADBDY010000001">
    <property type="protein sequence ID" value="MBE1458632.1"/>
    <property type="molecule type" value="Genomic_DNA"/>
</dbReference>
<evidence type="ECO:0000313" key="3">
    <source>
        <dbReference type="EMBL" id="MBE1458632.1"/>
    </source>
</evidence>
<keyword evidence="1" id="KW-1133">Transmembrane helix</keyword>
<feature type="transmembrane region" description="Helical" evidence="1">
    <location>
        <begin position="146"/>
        <end position="166"/>
    </location>
</feature>
<keyword evidence="1" id="KW-0472">Membrane</keyword>
<feature type="transmembrane region" description="Helical" evidence="1">
    <location>
        <begin position="116"/>
        <end position="134"/>
    </location>
</feature>
<name>A0ABR9HHX5_9ACTN</name>
<organism evidence="3 4">
    <name type="scientific">Nocardiopsis terrae</name>
    <dbReference type="NCBI Taxonomy" id="372655"/>
    <lineage>
        <taxon>Bacteria</taxon>
        <taxon>Bacillati</taxon>
        <taxon>Actinomycetota</taxon>
        <taxon>Actinomycetes</taxon>
        <taxon>Streptosporangiales</taxon>
        <taxon>Nocardiopsidaceae</taxon>
        <taxon>Nocardiopsis</taxon>
    </lineage>
</organism>
<accession>A0ABR9HHX5</accession>
<evidence type="ECO:0000259" key="2">
    <source>
        <dbReference type="Pfam" id="PF04892"/>
    </source>
</evidence>
<keyword evidence="1" id="KW-0812">Transmembrane</keyword>
<keyword evidence="4" id="KW-1185">Reference proteome</keyword>
<reference evidence="3 4" key="1">
    <citation type="submission" date="2020-10" db="EMBL/GenBank/DDBJ databases">
        <title>Sequencing the genomes of 1000 actinobacteria strains.</title>
        <authorList>
            <person name="Klenk H.-P."/>
        </authorList>
    </citation>
    <scope>NUCLEOTIDE SEQUENCE [LARGE SCALE GENOMIC DNA]</scope>
    <source>
        <strain evidence="3 4">DSM 45157</strain>
    </source>
</reference>
<proteinExistence type="predicted"/>
<comment type="caution">
    <text evidence="3">The sequence shown here is derived from an EMBL/GenBank/DDBJ whole genome shotgun (WGS) entry which is preliminary data.</text>
</comment>
<dbReference type="RefSeq" id="WP_191269369.1">
    <property type="nucleotide sequence ID" value="NZ_BMXJ01000003.1"/>
</dbReference>
<protein>
    <recommendedName>
        <fullName evidence="2">VanZ-like domain-containing protein</fullName>
    </recommendedName>
</protein>
<dbReference type="InterPro" id="IPR006976">
    <property type="entry name" value="VanZ-like"/>
</dbReference>
<feature type="domain" description="VanZ-like" evidence="2">
    <location>
        <begin position="93"/>
        <end position="160"/>
    </location>
</feature>